<evidence type="ECO:0000259" key="2">
    <source>
        <dbReference type="PROSITE" id="PS50112"/>
    </source>
</evidence>
<comment type="caution">
    <text evidence="3">The sequence shown here is derived from an EMBL/GenBank/DDBJ whole genome shotgun (WGS) entry which is preliminary data.</text>
</comment>
<dbReference type="Gene3D" id="3.30.450.20">
    <property type="entry name" value="PAS domain"/>
    <property type="match status" value="1"/>
</dbReference>
<dbReference type="PROSITE" id="PS50112">
    <property type="entry name" value="PAS"/>
    <property type="match status" value="1"/>
</dbReference>
<accession>A0ABP9XQ04</accession>
<dbReference type="InterPro" id="IPR035965">
    <property type="entry name" value="PAS-like_dom_sf"/>
</dbReference>
<keyword evidence="4" id="KW-1185">Reference proteome</keyword>
<dbReference type="InterPro" id="IPR013655">
    <property type="entry name" value="PAS_fold_3"/>
</dbReference>
<reference evidence="3 4" key="1">
    <citation type="submission" date="2024-04" db="EMBL/GenBank/DDBJ databases">
        <title>genome sequences of Mucor flavus KT1a and Helicostylum pulchrum KT1b strains isolation_sourced from the surface of a dry-aged beef.</title>
        <authorList>
            <person name="Toyotome T."/>
            <person name="Hosono M."/>
            <person name="Torimaru M."/>
            <person name="Fukuda K."/>
            <person name="Mikami N."/>
        </authorList>
    </citation>
    <scope>NUCLEOTIDE SEQUENCE [LARGE SCALE GENOMIC DNA]</scope>
    <source>
        <strain evidence="3 4">KT1b</strain>
    </source>
</reference>
<feature type="compositionally biased region" description="Polar residues" evidence="1">
    <location>
        <begin position="164"/>
        <end position="184"/>
    </location>
</feature>
<evidence type="ECO:0000313" key="4">
    <source>
        <dbReference type="Proteomes" id="UP001476247"/>
    </source>
</evidence>
<dbReference type="Proteomes" id="UP001476247">
    <property type="component" value="Unassembled WGS sequence"/>
</dbReference>
<dbReference type="SUPFAM" id="SSF55785">
    <property type="entry name" value="PYP-like sensor domain (PAS domain)"/>
    <property type="match status" value="1"/>
</dbReference>
<sequence>MDNSRQVMKLKFDSNANPGEFTRRKNWSQSILESVRDIVHVLNDDLRIIYCSDASIEFLGYKPAELIQHIFTEFIHVDDIDMFVREFRAIKLSMQTFRTTYRFLRKDGKYTTLETRGRFHKGSFFGSARKVPSEAANSIDSFLDLKMENEMLKNKLRLLKNQYNTRKPSTGSEQSSINTESMTVGTGEEESSDEYDDFNIPANGTNVYTQGVNSNYNISESLSLFTGLRYDMGERSVGISLGLESGNLTTVGTNHPVIVSNAENLTERGQITDRPRLGKKVKNKMYAGILVAK</sequence>
<feature type="region of interest" description="Disordered" evidence="1">
    <location>
        <begin position="164"/>
        <end position="195"/>
    </location>
</feature>
<evidence type="ECO:0000256" key="1">
    <source>
        <dbReference type="SAM" id="MobiDB-lite"/>
    </source>
</evidence>
<organism evidence="3 4">
    <name type="scientific">Helicostylum pulchrum</name>
    <dbReference type="NCBI Taxonomy" id="562976"/>
    <lineage>
        <taxon>Eukaryota</taxon>
        <taxon>Fungi</taxon>
        <taxon>Fungi incertae sedis</taxon>
        <taxon>Mucoromycota</taxon>
        <taxon>Mucoromycotina</taxon>
        <taxon>Mucoromycetes</taxon>
        <taxon>Mucorales</taxon>
        <taxon>Mucorineae</taxon>
        <taxon>Mucoraceae</taxon>
        <taxon>Helicostylum</taxon>
    </lineage>
</organism>
<proteinExistence type="predicted"/>
<protein>
    <recommendedName>
        <fullName evidence="2">PAS domain-containing protein</fullName>
    </recommendedName>
</protein>
<feature type="domain" description="PAS" evidence="2">
    <location>
        <begin position="24"/>
        <end position="88"/>
    </location>
</feature>
<dbReference type="CDD" id="cd00130">
    <property type="entry name" value="PAS"/>
    <property type="match status" value="1"/>
</dbReference>
<dbReference type="Pfam" id="PF08447">
    <property type="entry name" value="PAS_3"/>
    <property type="match status" value="1"/>
</dbReference>
<gene>
    <name evidence="3" type="ORF">HPULCUR_001608</name>
</gene>
<dbReference type="NCBIfam" id="TIGR00229">
    <property type="entry name" value="sensory_box"/>
    <property type="match status" value="1"/>
</dbReference>
<dbReference type="InterPro" id="IPR000014">
    <property type="entry name" value="PAS"/>
</dbReference>
<dbReference type="SMART" id="SM00091">
    <property type="entry name" value="PAS"/>
    <property type="match status" value="1"/>
</dbReference>
<evidence type="ECO:0000313" key="3">
    <source>
        <dbReference type="EMBL" id="GAA5796238.1"/>
    </source>
</evidence>
<name>A0ABP9XQ04_9FUNG</name>
<dbReference type="EMBL" id="BAABUJ010000005">
    <property type="protein sequence ID" value="GAA5796238.1"/>
    <property type="molecule type" value="Genomic_DNA"/>
</dbReference>